<name>A0ABU1K8T2_9FLAO</name>
<gene>
    <name evidence="4" type="ORF">GGR31_001560</name>
</gene>
<dbReference type="NCBIfam" id="TIGR04183">
    <property type="entry name" value="Por_Secre_tail"/>
    <property type="match status" value="1"/>
</dbReference>
<accession>A0ABU1K8T2</accession>
<dbReference type="Pfam" id="PF18962">
    <property type="entry name" value="Por_Secre_tail"/>
    <property type="match status" value="1"/>
</dbReference>
<dbReference type="RefSeq" id="WP_309727809.1">
    <property type="nucleotide sequence ID" value="NZ_JAVDQA010000003.1"/>
</dbReference>
<protein>
    <recommendedName>
        <fullName evidence="3">Secretion system C-terminal sorting domain-containing protein</fullName>
    </recommendedName>
</protein>
<dbReference type="EMBL" id="JAVDQA010000003">
    <property type="protein sequence ID" value="MDR6300917.1"/>
    <property type="molecule type" value="Genomic_DNA"/>
</dbReference>
<sequence length="241" mass="26740">MKKIISSIVALFITISLSAQLVILDKDDNIIQDNQTFAFGTTDIGTAKLSLHIQNNSSQNIRVKGEVISFTGTNGDNVQFCLGECLKRINVGTVVPENGGFTIFANETTDGNGTYFWNLDDANNYIEYKFKIYEIDNSDNQVGDAITINYVYDSSLNTSKKELNKLGVDISNTISSNEVNLQLAENVNATFYDLNGKQLFKKSLERGFQSVNISMLNSGIYLVRFESENHGRSATAKIIKK</sequence>
<reference evidence="4 5" key="1">
    <citation type="submission" date="2023-07" db="EMBL/GenBank/DDBJ databases">
        <title>Genomic Encyclopedia of Type Strains, Phase IV (KMG-IV): sequencing the most valuable type-strain genomes for metagenomic binning, comparative biology and taxonomic classification.</title>
        <authorList>
            <person name="Goeker M."/>
        </authorList>
    </citation>
    <scope>NUCLEOTIDE SEQUENCE [LARGE SCALE GENOMIC DNA]</scope>
    <source>
        <strain evidence="4 5">DSM 102814</strain>
    </source>
</reference>
<organism evidence="4 5">
    <name type="scientific">Mesonia maritima</name>
    <dbReference type="NCBI Taxonomy" id="1793873"/>
    <lineage>
        <taxon>Bacteria</taxon>
        <taxon>Pseudomonadati</taxon>
        <taxon>Bacteroidota</taxon>
        <taxon>Flavobacteriia</taxon>
        <taxon>Flavobacteriales</taxon>
        <taxon>Flavobacteriaceae</taxon>
        <taxon>Mesonia</taxon>
    </lineage>
</organism>
<evidence type="ECO:0000313" key="4">
    <source>
        <dbReference type="EMBL" id="MDR6300917.1"/>
    </source>
</evidence>
<dbReference type="InterPro" id="IPR026444">
    <property type="entry name" value="Secre_tail"/>
</dbReference>
<keyword evidence="5" id="KW-1185">Reference proteome</keyword>
<proteinExistence type="predicted"/>
<keyword evidence="1 2" id="KW-0732">Signal</keyword>
<feature type="signal peptide" evidence="2">
    <location>
        <begin position="1"/>
        <end position="21"/>
    </location>
</feature>
<evidence type="ECO:0000313" key="5">
    <source>
        <dbReference type="Proteomes" id="UP001257659"/>
    </source>
</evidence>
<comment type="caution">
    <text evidence="4">The sequence shown here is derived from an EMBL/GenBank/DDBJ whole genome shotgun (WGS) entry which is preliminary data.</text>
</comment>
<evidence type="ECO:0000259" key="3">
    <source>
        <dbReference type="Pfam" id="PF18962"/>
    </source>
</evidence>
<feature type="domain" description="Secretion system C-terminal sorting" evidence="3">
    <location>
        <begin position="177"/>
        <end position="232"/>
    </location>
</feature>
<evidence type="ECO:0000256" key="1">
    <source>
        <dbReference type="ARBA" id="ARBA00022729"/>
    </source>
</evidence>
<evidence type="ECO:0000256" key="2">
    <source>
        <dbReference type="SAM" id="SignalP"/>
    </source>
</evidence>
<feature type="chain" id="PRO_5045688048" description="Secretion system C-terminal sorting domain-containing protein" evidence="2">
    <location>
        <begin position="22"/>
        <end position="241"/>
    </location>
</feature>
<dbReference type="Proteomes" id="UP001257659">
    <property type="component" value="Unassembled WGS sequence"/>
</dbReference>